<reference evidence="2 3" key="1">
    <citation type="submission" date="2014-04" db="EMBL/GenBank/DDBJ databases">
        <title>Evolutionary Origins and Diversification of the Mycorrhizal Mutualists.</title>
        <authorList>
            <consortium name="DOE Joint Genome Institute"/>
            <consortium name="Mycorrhizal Genomics Consortium"/>
            <person name="Kohler A."/>
            <person name="Kuo A."/>
            <person name="Nagy L.G."/>
            <person name="Floudas D."/>
            <person name="Copeland A."/>
            <person name="Barry K.W."/>
            <person name="Cichocki N."/>
            <person name="Veneault-Fourrey C."/>
            <person name="LaButti K."/>
            <person name="Lindquist E.A."/>
            <person name="Lipzen A."/>
            <person name="Lundell T."/>
            <person name="Morin E."/>
            <person name="Murat C."/>
            <person name="Riley R."/>
            <person name="Ohm R."/>
            <person name="Sun H."/>
            <person name="Tunlid A."/>
            <person name="Henrissat B."/>
            <person name="Grigoriev I.V."/>
            <person name="Hibbett D.S."/>
            <person name="Martin F."/>
        </authorList>
    </citation>
    <scope>NUCLEOTIDE SEQUENCE [LARGE SCALE GENOMIC DNA]</scope>
    <source>
        <strain evidence="2 3">FD-317 M1</strain>
    </source>
</reference>
<accession>A0A0D0APK9</accession>
<dbReference type="EMBL" id="KN834847">
    <property type="protein sequence ID" value="KIK52215.1"/>
    <property type="molecule type" value="Genomic_DNA"/>
</dbReference>
<sequence>MELQLAKQHANMGALWQEVKELKAELSCINQHLNNATKLLSTQHSIMESQCKDLVELEEVWKEVGVTKELHWQVENFEQHFGSTDLLSHYRQLSECISKLEFDNQGLCGEKEQLEKQLREQEEAVGLQGEALANLQQTHSRVESEKIEMKSQLHFLNETIALL</sequence>
<feature type="coiled-coil region" evidence="1">
    <location>
        <begin position="97"/>
        <end position="152"/>
    </location>
</feature>
<keyword evidence="1" id="KW-0175">Coiled coil</keyword>
<organism evidence="2 3">
    <name type="scientific">Collybiopsis luxurians FD-317 M1</name>
    <dbReference type="NCBI Taxonomy" id="944289"/>
    <lineage>
        <taxon>Eukaryota</taxon>
        <taxon>Fungi</taxon>
        <taxon>Dikarya</taxon>
        <taxon>Basidiomycota</taxon>
        <taxon>Agaricomycotina</taxon>
        <taxon>Agaricomycetes</taxon>
        <taxon>Agaricomycetidae</taxon>
        <taxon>Agaricales</taxon>
        <taxon>Marasmiineae</taxon>
        <taxon>Omphalotaceae</taxon>
        <taxon>Collybiopsis</taxon>
        <taxon>Collybiopsis luxurians</taxon>
    </lineage>
</organism>
<keyword evidence="3" id="KW-1185">Reference proteome</keyword>
<protein>
    <submittedName>
        <fullName evidence="2">Uncharacterized protein</fullName>
    </submittedName>
</protein>
<dbReference type="Proteomes" id="UP000053593">
    <property type="component" value="Unassembled WGS sequence"/>
</dbReference>
<dbReference type="HOGENOM" id="CLU_138060_0_0_1"/>
<evidence type="ECO:0000313" key="2">
    <source>
        <dbReference type="EMBL" id="KIK52215.1"/>
    </source>
</evidence>
<evidence type="ECO:0000313" key="3">
    <source>
        <dbReference type="Proteomes" id="UP000053593"/>
    </source>
</evidence>
<gene>
    <name evidence="2" type="ORF">GYMLUDRAFT_251459</name>
</gene>
<name>A0A0D0APK9_9AGAR</name>
<proteinExistence type="predicted"/>
<evidence type="ECO:0000256" key="1">
    <source>
        <dbReference type="SAM" id="Coils"/>
    </source>
</evidence>
<dbReference type="AlphaFoldDB" id="A0A0D0APK9"/>